<organism evidence="1">
    <name type="scientific">Serratia marcescens</name>
    <dbReference type="NCBI Taxonomy" id="615"/>
    <lineage>
        <taxon>Bacteria</taxon>
        <taxon>Pseudomonadati</taxon>
        <taxon>Pseudomonadota</taxon>
        <taxon>Gammaproteobacteria</taxon>
        <taxon>Enterobacterales</taxon>
        <taxon>Yersiniaceae</taxon>
        <taxon>Serratia</taxon>
    </lineage>
</organism>
<evidence type="ECO:0000313" key="1">
    <source>
        <dbReference type="EMBL" id="TFV17525.1"/>
    </source>
</evidence>
<dbReference type="RefSeq" id="WP_147838825.1">
    <property type="nucleotide sequence ID" value="NZ_SPSG02000015.1"/>
</dbReference>
<reference evidence="1" key="1">
    <citation type="submission" date="2019-03" db="EMBL/GenBank/DDBJ databases">
        <title>Serratia marcescens strain N2 draft genome.</title>
        <authorList>
            <person name="Yassin A."/>
            <person name="El-Kenawy N."/>
            <person name="Youssef N.H."/>
        </authorList>
    </citation>
    <scope>NUCLEOTIDE SEQUENCE [LARGE SCALE GENOMIC DNA]</scope>
    <source>
        <strain evidence="1">N2</strain>
    </source>
</reference>
<protein>
    <submittedName>
        <fullName evidence="1">Uncharacterized protein</fullName>
    </submittedName>
</protein>
<sequence length="65" mass="7576">MAKANNKIIRRFNIAFRAVNTRGYTRGIQMLIEAVNAQQATHQACEQMKKEGYQELRIVRVIDMH</sequence>
<name>A0A9X8YQS7_SERMA</name>
<comment type="caution">
    <text evidence="1">The sequence shown here is derived from an EMBL/GenBank/DDBJ whole genome shotgun (WGS) entry which is preliminary data.</text>
</comment>
<gene>
    <name evidence="1" type="ORF">E0L31_08485</name>
</gene>
<proteinExistence type="predicted"/>
<accession>A0A9X8YQS7</accession>
<dbReference type="AlphaFoldDB" id="A0A9X8YQS7"/>
<dbReference type="EMBL" id="SPSG01001060">
    <property type="protein sequence ID" value="TFV17525.1"/>
    <property type="molecule type" value="Genomic_DNA"/>
</dbReference>